<feature type="domain" description="N-acetyltransferase" evidence="2">
    <location>
        <begin position="1"/>
        <end position="157"/>
    </location>
</feature>
<evidence type="ECO:0000256" key="1">
    <source>
        <dbReference type="ARBA" id="ARBA00022679"/>
    </source>
</evidence>
<dbReference type="RefSeq" id="WP_117465159.1">
    <property type="nucleotide sequence ID" value="NZ_JAJEPV010000001.1"/>
</dbReference>
<keyword evidence="1" id="KW-0808">Transferase</keyword>
<dbReference type="CDD" id="cd04301">
    <property type="entry name" value="NAT_SF"/>
    <property type="match status" value="1"/>
</dbReference>
<evidence type="ECO:0000313" key="3">
    <source>
        <dbReference type="EMBL" id="MCC2118002.1"/>
    </source>
</evidence>
<dbReference type="PANTHER" id="PTHR13947:SF37">
    <property type="entry name" value="LD18367P"/>
    <property type="match status" value="1"/>
</dbReference>
<dbReference type="InterPro" id="IPR016181">
    <property type="entry name" value="Acyl_CoA_acyltransferase"/>
</dbReference>
<accession>A0AAE2ZV43</accession>
<protein>
    <submittedName>
        <fullName evidence="3">GNAT family N-acetyltransferase</fullName>
    </submittedName>
</protein>
<dbReference type="InterPro" id="IPR000182">
    <property type="entry name" value="GNAT_dom"/>
</dbReference>
<dbReference type="Gene3D" id="3.40.630.30">
    <property type="match status" value="1"/>
</dbReference>
<sequence>MVIRFAKENELIRVNELRKQVNDLHVEGKSEIFKAGFNKELQDHVYTIWKDLEQKIIVAESEGMICGFAVLHHIHKPETPFMQERDFMDIDEFCVDKKYRRQGIASEMIAFIKAYTKEQGINRMELNMWEFNEDALAFYEAVGFKTYRRYMEMMLKI</sequence>
<reference evidence="3 4" key="1">
    <citation type="submission" date="2021-10" db="EMBL/GenBank/DDBJ databases">
        <title>Anaerobic single-cell dispensing facilitates the cultivation of human gut bacteria.</title>
        <authorList>
            <person name="Afrizal A."/>
        </authorList>
    </citation>
    <scope>NUCLEOTIDE SEQUENCE [LARGE SCALE GENOMIC DNA]</scope>
    <source>
        <strain evidence="3 4">CLA-AA-H273</strain>
    </source>
</reference>
<gene>
    <name evidence="3" type="ORF">LKD75_00100</name>
</gene>
<evidence type="ECO:0000313" key="4">
    <source>
        <dbReference type="Proteomes" id="UP001197795"/>
    </source>
</evidence>
<dbReference type="AlphaFoldDB" id="A0AAE2ZV43"/>
<dbReference type="Proteomes" id="UP001197795">
    <property type="component" value="Unassembled WGS sequence"/>
</dbReference>
<evidence type="ECO:0000259" key="2">
    <source>
        <dbReference type="PROSITE" id="PS51186"/>
    </source>
</evidence>
<dbReference type="GO" id="GO:0008080">
    <property type="term" value="F:N-acetyltransferase activity"/>
    <property type="evidence" value="ECO:0007669"/>
    <property type="project" value="InterPro"/>
</dbReference>
<dbReference type="Pfam" id="PF00583">
    <property type="entry name" value="Acetyltransf_1"/>
    <property type="match status" value="1"/>
</dbReference>
<name>A0AAE2ZV43_9FIRM</name>
<dbReference type="InterPro" id="IPR050769">
    <property type="entry name" value="NAT_camello-type"/>
</dbReference>
<dbReference type="SUPFAM" id="SSF55729">
    <property type="entry name" value="Acyl-CoA N-acyltransferases (Nat)"/>
    <property type="match status" value="1"/>
</dbReference>
<keyword evidence="4" id="KW-1185">Reference proteome</keyword>
<organism evidence="3 4">
    <name type="scientific">Waltera acetigignens</name>
    <dbReference type="NCBI Taxonomy" id="2981769"/>
    <lineage>
        <taxon>Bacteria</taxon>
        <taxon>Bacillati</taxon>
        <taxon>Bacillota</taxon>
        <taxon>Clostridia</taxon>
        <taxon>Lachnospirales</taxon>
        <taxon>Lachnospiraceae</taxon>
        <taxon>Waltera</taxon>
    </lineage>
</organism>
<dbReference type="PANTHER" id="PTHR13947">
    <property type="entry name" value="GNAT FAMILY N-ACETYLTRANSFERASE"/>
    <property type="match status" value="1"/>
</dbReference>
<dbReference type="PROSITE" id="PS51186">
    <property type="entry name" value="GNAT"/>
    <property type="match status" value="1"/>
</dbReference>
<dbReference type="EMBL" id="JAJEPV010000001">
    <property type="protein sequence ID" value="MCC2118002.1"/>
    <property type="molecule type" value="Genomic_DNA"/>
</dbReference>
<comment type="caution">
    <text evidence="3">The sequence shown here is derived from an EMBL/GenBank/DDBJ whole genome shotgun (WGS) entry which is preliminary data.</text>
</comment>
<proteinExistence type="predicted"/>